<dbReference type="KEGG" id="salf:SMD44_00984"/>
<dbReference type="Proteomes" id="UP000195880">
    <property type="component" value="Chromosome"/>
</dbReference>
<feature type="compositionally biased region" description="Basic and acidic residues" evidence="1">
    <location>
        <begin position="68"/>
        <end position="77"/>
    </location>
</feature>
<evidence type="ECO:0000313" key="3">
    <source>
        <dbReference type="Proteomes" id="UP000195880"/>
    </source>
</evidence>
<protein>
    <submittedName>
        <fullName evidence="2">Uncharacterized protein</fullName>
    </submittedName>
</protein>
<proteinExistence type="predicted"/>
<gene>
    <name evidence="2" type="ORF">SMD44_00984</name>
</gene>
<accession>A0A1Z1W579</accession>
<feature type="region of interest" description="Disordered" evidence="1">
    <location>
        <begin position="1"/>
        <end position="77"/>
    </location>
</feature>
<dbReference type="EMBL" id="CP021748">
    <property type="protein sequence ID" value="ARX81586.1"/>
    <property type="molecule type" value="Genomic_DNA"/>
</dbReference>
<dbReference type="AlphaFoldDB" id="A0A1Z1W579"/>
<evidence type="ECO:0000313" key="2">
    <source>
        <dbReference type="EMBL" id="ARX81586.1"/>
    </source>
</evidence>
<reference evidence="2 3" key="1">
    <citation type="submission" date="2017-05" db="EMBL/GenBank/DDBJ databases">
        <title>Streptomyces alboflavus Genome sequencing and assembly.</title>
        <authorList>
            <person name="Wang Y."/>
            <person name="Du B."/>
            <person name="Ding Y."/>
            <person name="Liu H."/>
            <person name="Hou Q."/>
            <person name="Liu K."/>
            <person name="Wang C."/>
            <person name="Yao L."/>
        </authorList>
    </citation>
    <scope>NUCLEOTIDE SEQUENCE [LARGE SCALE GENOMIC DNA]</scope>
    <source>
        <strain evidence="2 3">MDJK44</strain>
    </source>
</reference>
<keyword evidence="3" id="KW-1185">Reference proteome</keyword>
<name>A0A1Z1W579_9ACTN</name>
<sequence length="77" mass="8054">MVRSAANAAHARGEPDSVTAWIGRWEKLHPEPQTPAGGRPHLRSVPGAGGPNRPHPATGAGAPQPSTEDYKNARPFG</sequence>
<evidence type="ECO:0000256" key="1">
    <source>
        <dbReference type="SAM" id="MobiDB-lite"/>
    </source>
</evidence>
<organism evidence="2 3">
    <name type="scientific">Streptomyces alboflavus</name>
    <dbReference type="NCBI Taxonomy" id="67267"/>
    <lineage>
        <taxon>Bacteria</taxon>
        <taxon>Bacillati</taxon>
        <taxon>Actinomycetota</taxon>
        <taxon>Actinomycetes</taxon>
        <taxon>Kitasatosporales</taxon>
        <taxon>Streptomycetaceae</taxon>
        <taxon>Streptomyces</taxon>
    </lineage>
</organism>